<dbReference type="OrthoDB" id="414175at2759"/>
<dbReference type="Gene3D" id="3.90.550.50">
    <property type="match status" value="1"/>
</dbReference>
<dbReference type="EC" id="2.4.1.122" evidence="1"/>
<keyword evidence="2" id="KW-1185">Reference proteome</keyword>
<dbReference type="STRING" id="429701.A0A2G9GJ17"/>
<keyword evidence="1" id="KW-0328">Glycosyltransferase</keyword>
<comment type="caution">
    <text evidence="1">The sequence shown here is derived from an EMBL/GenBank/DDBJ whole genome shotgun (WGS) entry which is preliminary data.</text>
</comment>
<dbReference type="PANTHER" id="PTHR10811">
    <property type="entry name" value="FRINGE-RELATED"/>
    <property type="match status" value="1"/>
</dbReference>
<accession>A0A2G9GJ17</accession>
<dbReference type="FunFam" id="3.90.550.50:FF:000038">
    <property type="entry name" value="Predicted protein"/>
    <property type="match status" value="1"/>
</dbReference>
<evidence type="ECO:0000313" key="2">
    <source>
        <dbReference type="Proteomes" id="UP000231279"/>
    </source>
</evidence>
<dbReference type="EMBL" id="NKXS01004826">
    <property type="protein sequence ID" value="PIN05287.1"/>
    <property type="molecule type" value="Genomic_DNA"/>
</dbReference>
<dbReference type="GO" id="GO:0016263">
    <property type="term" value="F:glycoprotein-N-acetylgalactosamine 3-beta-galactosyltransferase activity"/>
    <property type="evidence" value="ECO:0007669"/>
    <property type="project" value="UniProtKB-EC"/>
</dbReference>
<reference evidence="2" key="1">
    <citation type="journal article" date="2018" name="Gigascience">
        <title>Genome assembly of the Pink Ipe (Handroanthus impetiginosus, Bignoniaceae), a highly valued, ecologically keystone Neotropical timber forest tree.</title>
        <authorList>
            <person name="Silva-Junior O.B."/>
            <person name="Grattapaglia D."/>
            <person name="Novaes E."/>
            <person name="Collevatti R.G."/>
        </authorList>
    </citation>
    <scope>NUCLEOTIDE SEQUENCE [LARGE SCALE GENOMIC DNA]</scope>
    <source>
        <strain evidence="2">cv. UFG-1</strain>
    </source>
</reference>
<gene>
    <name evidence="1" type="ORF">CDL12_22176</name>
</gene>
<evidence type="ECO:0000313" key="1">
    <source>
        <dbReference type="EMBL" id="PIN05287.1"/>
    </source>
</evidence>
<organism evidence="1 2">
    <name type="scientific">Handroanthus impetiginosus</name>
    <dbReference type="NCBI Taxonomy" id="429701"/>
    <lineage>
        <taxon>Eukaryota</taxon>
        <taxon>Viridiplantae</taxon>
        <taxon>Streptophyta</taxon>
        <taxon>Embryophyta</taxon>
        <taxon>Tracheophyta</taxon>
        <taxon>Spermatophyta</taxon>
        <taxon>Magnoliopsida</taxon>
        <taxon>eudicotyledons</taxon>
        <taxon>Gunneridae</taxon>
        <taxon>Pentapetalae</taxon>
        <taxon>asterids</taxon>
        <taxon>lamiids</taxon>
        <taxon>Lamiales</taxon>
        <taxon>Bignoniaceae</taxon>
        <taxon>Crescentiina</taxon>
        <taxon>Tabebuia alliance</taxon>
        <taxon>Handroanthus</taxon>
    </lineage>
</organism>
<proteinExistence type="predicted"/>
<name>A0A2G9GJ17_9LAMI</name>
<dbReference type="AlphaFoldDB" id="A0A2G9GJ17"/>
<dbReference type="Pfam" id="PF04646">
    <property type="entry name" value="DUF604"/>
    <property type="match status" value="1"/>
</dbReference>
<dbReference type="Proteomes" id="UP000231279">
    <property type="component" value="Unassembled WGS sequence"/>
</dbReference>
<protein>
    <submittedName>
        <fullName evidence="1">Galactosyltransferase</fullName>
        <ecNumber evidence="1">2.4.1.122</ecNumber>
    </submittedName>
</protein>
<keyword evidence="1" id="KW-0808">Transferase</keyword>
<sequence length="440" mass="50749">MFFNNTSNYTIFTKPKHKPPKPIPSPSPTNISHIVFGIAGSTKTYQNRASYIQSWWKPNKTRGFIFFETLPNNHLPWSNSSPPFHISENTSKYDDYNKHPIPQAIRMARIVYEMFNLIKDNVRWYVLADDDTIFFMNNLVDVLGRYDHEKYFYIGMISECHASNFYHSFEMGFGGAGFALSYPLAKALVKKLDLCLKRYPSLYGSDHIVQSCVADLGVSLTQEKGFHQIDLHNDISGLLSSHPHSPFLSLHHLDVVDPIFPSMNRTQSLSHLMKSAKADESRLLQQTICYHKPKNWTFSISWGYSVQIYEAIFPPSLLQKPLQTFTPWSKSTKPFFVFNTRIPSNNPCENPHVFFFDSVGNKRGDYIVTRYERKRYRGLPACSLSGNHSADFVSGIVVLSPERKYDLIGNRRECCDVLHDMRRNATEIKLRDCFENEILP</sequence>
<dbReference type="InterPro" id="IPR006740">
    <property type="entry name" value="DUF604"/>
</dbReference>